<gene>
    <name evidence="1" type="ORF">BDD21_4847</name>
</gene>
<reference evidence="1 2" key="1">
    <citation type="submission" date="2018-10" db="EMBL/GenBank/DDBJ databases">
        <title>Genomic Encyclopedia of Archaeal and Bacterial Type Strains, Phase II (KMG-II): from individual species to whole genera.</title>
        <authorList>
            <person name="Goeker M."/>
        </authorList>
    </citation>
    <scope>NUCLEOTIDE SEQUENCE [LARGE SCALE GENOMIC DNA]</scope>
    <source>
        <strain evidence="1 2">DSM 235</strain>
    </source>
</reference>
<dbReference type="Pfam" id="PF01724">
    <property type="entry name" value="DUF29"/>
    <property type="match status" value="1"/>
</dbReference>
<comment type="caution">
    <text evidence="1">The sequence shown here is derived from an EMBL/GenBank/DDBJ whole genome shotgun (WGS) entry which is preliminary data.</text>
</comment>
<dbReference type="AlphaFoldDB" id="A0A495VD40"/>
<organism evidence="1 2">
    <name type="scientific">Thiocapsa rosea</name>
    <dbReference type="NCBI Taxonomy" id="69360"/>
    <lineage>
        <taxon>Bacteria</taxon>
        <taxon>Pseudomonadati</taxon>
        <taxon>Pseudomonadota</taxon>
        <taxon>Gammaproteobacteria</taxon>
        <taxon>Chromatiales</taxon>
        <taxon>Chromatiaceae</taxon>
        <taxon>Thiocapsa</taxon>
    </lineage>
</organism>
<dbReference type="Gene3D" id="1.20.1220.20">
    <property type="entry name" value="Uncharcterised protein PF01724"/>
    <property type="match status" value="1"/>
</dbReference>
<dbReference type="EMBL" id="RBXL01000001">
    <property type="protein sequence ID" value="RKT47282.1"/>
    <property type="molecule type" value="Genomic_DNA"/>
</dbReference>
<dbReference type="Proteomes" id="UP000274556">
    <property type="component" value="Unassembled WGS sequence"/>
</dbReference>
<evidence type="ECO:0000313" key="2">
    <source>
        <dbReference type="Proteomes" id="UP000274556"/>
    </source>
</evidence>
<proteinExistence type="predicted"/>
<name>A0A495VD40_9GAMM</name>
<sequence length="38" mass="4466">MSQSLYDQDLYDWTMQTARLLREGRYGEIDTLDATGHD</sequence>
<dbReference type="RefSeq" id="WP_211335145.1">
    <property type="nucleotide sequence ID" value="NZ_RBXL01000001.1"/>
</dbReference>
<accession>A0A495VD40</accession>
<evidence type="ECO:0000313" key="1">
    <source>
        <dbReference type="EMBL" id="RKT47282.1"/>
    </source>
</evidence>
<protein>
    <submittedName>
        <fullName evidence="1">Uncharacterized protein DUF29</fullName>
    </submittedName>
</protein>
<keyword evidence="2" id="KW-1185">Reference proteome</keyword>